<dbReference type="EMBL" id="JBBWWR010000013">
    <property type="protein sequence ID" value="KAK8956324.1"/>
    <property type="molecule type" value="Genomic_DNA"/>
</dbReference>
<sequence>MTGIIFWNCRGASKLASRAYLKELVRKHHPIVVFLLVTRKQSFTRLEADKLIGRQWSFEISPSLEKSGARNAKVHSEPFLLPTSIIVNAILDSSYGNWAYPCNQHSTWSPLLDG</sequence>
<dbReference type="Proteomes" id="UP001412067">
    <property type="component" value="Unassembled WGS sequence"/>
</dbReference>
<evidence type="ECO:0000313" key="1">
    <source>
        <dbReference type="EMBL" id="KAK8956324.1"/>
    </source>
</evidence>
<keyword evidence="2" id="KW-1185">Reference proteome</keyword>
<evidence type="ECO:0008006" key="3">
    <source>
        <dbReference type="Google" id="ProtNLM"/>
    </source>
</evidence>
<proteinExistence type="predicted"/>
<comment type="caution">
    <text evidence="1">The sequence shown here is derived from an EMBL/GenBank/DDBJ whole genome shotgun (WGS) entry which is preliminary data.</text>
</comment>
<evidence type="ECO:0000313" key="2">
    <source>
        <dbReference type="Proteomes" id="UP001412067"/>
    </source>
</evidence>
<reference evidence="1 2" key="1">
    <citation type="journal article" date="2022" name="Nat. Plants">
        <title>Genomes of leafy and leafless Platanthera orchids illuminate the evolution of mycoheterotrophy.</title>
        <authorList>
            <person name="Li M.H."/>
            <person name="Liu K.W."/>
            <person name="Li Z."/>
            <person name="Lu H.C."/>
            <person name="Ye Q.L."/>
            <person name="Zhang D."/>
            <person name="Wang J.Y."/>
            <person name="Li Y.F."/>
            <person name="Zhong Z.M."/>
            <person name="Liu X."/>
            <person name="Yu X."/>
            <person name="Liu D.K."/>
            <person name="Tu X.D."/>
            <person name="Liu B."/>
            <person name="Hao Y."/>
            <person name="Liao X.Y."/>
            <person name="Jiang Y.T."/>
            <person name="Sun W.H."/>
            <person name="Chen J."/>
            <person name="Chen Y.Q."/>
            <person name="Ai Y."/>
            <person name="Zhai J.W."/>
            <person name="Wu S.S."/>
            <person name="Zhou Z."/>
            <person name="Hsiao Y.Y."/>
            <person name="Wu W.L."/>
            <person name="Chen Y.Y."/>
            <person name="Lin Y.F."/>
            <person name="Hsu J.L."/>
            <person name="Li C.Y."/>
            <person name="Wang Z.W."/>
            <person name="Zhao X."/>
            <person name="Zhong W.Y."/>
            <person name="Ma X.K."/>
            <person name="Ma L."/>
            <person name="Huang J."/>
            <person name="Chen G.Z."/>
            <person name="Huang M.Z."/>
            <person name="Huang L."/>
            <person name="Peng D.H."/>
            <person name="Luo Y.B."/>
            <person name="Zou S.Q."/>
            <person name="Chen S.P."/>
            <person name="Lan S."/>
            <person name="Tsai W.C."/>
            <person name="Van de Peer Y."/>
            <person name="Liu Z.J."/>
        </authorList>
    </citation>
    <scope>NUCLEOTIDE SEQUENCE [LARGE SCALE GENOMIC DNA]</scope>
    <source>
        <strain evidence="1">Lor288</strain>
    </source>
</reference>
<organism evidence="1 2">
    <name type="scientific">Platanthera guangdongensis</name>
    <dbReference type="NCBI Taxonomy" id="2320717"/>
    <lineage>
        <taxon>Eukaryota</taxon>
        <taxon>Viridiplantae</taxon>
        <taxon>Streptophyta</taxon>
        <taxon>Embryophyta</taxon>
        <taxon>Tracheophyta</taxon>
        <taxon>Spermatophyta</taxon>
        <taxon>Magnoliopsida</taxon>
        <taxon>Liliopsida</taxon>
        <taxon>Asparagales</taxon>
        <taxon>Orchidaceae</taxon>
        <taxon>Orchidoideae</taxon>
        <taxon>Orchideae</taxon>
        <taxon>Orchidinae</taxon>
        <taxon>Platanthera</taxon>
    </lineage>
</organism>
<protein>
    <recommendedName>
        <fullName evidence="3">Maturase K</fullName>
    </recommendedName>
</protein>
<name>A0ABR2M3B6_9ASPA</name>
<accession>A0ABR2M3B6</accession>
<gene>
    <name evidence="1" type="ORF">KSP40_PGU005399</name>
</gene>